<dbReference type="Gene3D" id="1.10.10.60">
    <property type="entry name" value="Homeodomain-like"/>
    <property type="match status" value="1"/>
</dbReference>
<organism evidence="5 6">
    <name type="scientific">Paenibacillus tianmuensis</name>
    <dbReference type="NCBI Taxonomy" id="624147"/>
    <lineage>
        <taxon>Bacteria</taxon>
        <taxon>Bacillati</taxon>
        <taxon>Bacillota</taxon>
        <taxon>Bacilli</taxon>
        <taxon>Bacillales</taxon>
        <taxon>Paenibacillaceae</taxon>
        <taxon>Paenibacillus</taxon>
    </lineage>
</organism>
<dbReference type="PROSITE" id="PS01124">
    <property type="entry name" value="HTH_ARAC_FAMILY_2"/>
    <property type="match status" value="1"/>
</dbReference>
<evidence type="ECO:0000313" key="6">
    <source>
        <dbReference type="Proteomes" id="UP000198601"/>
    </source>
</evidence>
<protein>
    <submittedName>
        <fullName evidence="5">Helix-turn-helix domain-containing protein</fullName>
    </submittedName>
</protein>
<dbReference type="GO" id="GO:0003700">
    <property type="term" value="F:DNA-binding transcription factor activity"/>
    <property type="evidence" value="ECO:0007669"/>
    <property type="project" value="InterPro"/>
</dbReference>
<keyword evidence="3" id="KW-0804">Transcription</keyword>
<dbReference type="EMBL" id="FMTT01000027">
    <property type="protein sequence ID" value="SCW67762.1"/>
    <property type="molecule type" value="Genomic_DNA"/>
</dbReference>
<evidence type="ECO:0000313" key="5">
    <source>
        <dbReference type="EMBL" id="SCW67762.1"/>
    </source>
</evidence>
<keyword evidence="2" id="KW-0238">DNA-binding</keyword>
<dbReference type="SUPFAM" id="SSF46689">
    <property type="entry name" value="Homeodomain-like"/>
    <property type="match status" value="1"/>
</dbReference>
<dbReference type="PRINTS" id="PR00032">
    <property type="entry name" value="HTHARAC"/>
</dbReference>
<dbReference type="InterPro" id="IPR018060">
    <property type="entry name" value="HTH_AraC"/>
</dbReference>
<reference evidence="6" key="1">
    <citation type="submission" date="2016-10" db="EMBL/GenBank/DDBJ databases">
        <authorList>
            <person name="Varghese N."/>
            <person name="Submissions S."/>
        </authorList>
    </citation>
    <scope>NUCLEOTIDE SEQUENCE [LARGE SCALE GENOMIC DNA]</scope>
    <source>
        <strain evidence="6">CGMCC 1.8946</strain>
    </source>
</reference>
<accession>A0A1G4SEX1</accession>
<gene>
    <name evidence="5" type="ORF">SAMN04487970_102760</name>
</gene>
<dbReference type="STRING" id="624147.SAMN04487970_102760"/>
<dbReference type="InterPro" id="IPR020449">
    <property type="entry name" value="Tscrpt_reg_AraC-type_HTH"/>
</dbReference>
<evidence type="ECO:0000256" key="2">
    <source>
        <dbReference type="ARBA" id="ARBA00023125"/>
    </source>
</evidence>
<dbReference type="GO" id="GO:0043565">
    <property type="term" value="F:sequence-specific DNA binding"/>
    <property type="evidence" value="ECO:0007669"/>
    <property type="project" value="InterPro"/>
</dbReference>
<feature type="domain" description="HTH araC/xylS-type" evidence="4">
    <location>
        <begin position="1"/>
        <end position="34"/>
    </location>
</feature>
<dbReference type="AlphaFoldDB" id="A0A1G4SEX1"/>
<dbReference type="InterPro" id="IPR009057">
    <property type="entry name" value="Homeodomain-like_sf"/>
</dbReference>
<evidence type="ECO:0000256" key="3">
    <source>
        <dbReference type="ARBA" id="ARBA00023163"/>
    </source>
</evidence>
<dbReference type="Pfam" id="PF12833">
    <property type="entry name" value="HTH_18"/>
    <property type="match status" value="1"/>
</dbReference>
<keyword evidence="1" id="KW-0805">Transcription regulation</keyword>
<dbReference type="Proteomes" id="UP000198601">
    <property type="component" value="Unassembled WGS sequence"/>
</dbReference>
<evidence type="ECO:0000259" key="4">
    <source>
        <dbReference type="PROSITE" id="PS01124"/>
    </source>
</evidence>
<keyword evidence="6" id="KW-1185">Reference proteome</keyword>
<name>A0A1G4SEX1_9BACL</name>
<proteinExistence type="predicted"/>
<evidence type="ECO:0000256" key="1">
    <source>
        <dbReference type="ARBA" id="ARBA00023015"/>
    </source>
</evidence>
<sequence>MTEVALRTGFPNAAYFSTVFHKRTGLSPTAYRQAQEAPGTYPSKKRTE</sequence>